<dbReference type="RefSeq" id="XP_012203546.1">
    <property type="nucleotide sequence ID" value="XM_012348156.1"/>
</dbReference>
<dbReference type="GO" id="GO:0006886">
    <property type="term" value="P:intracellular protein transport"/>
    <property type="evidence" value="ECO:0007669"/>
    <property type="project" value="InterPro"/>
</dbReference>
<dbReference type="VEuPathDB" id="FungiDB:SPRG_09036"/>
<feature type="region of interest" description="Disordered" evidence="9">
    <location>
        <begin position="247"/>
        <end position="355"/>
    </location>
</feature>
<dbReference type="GO" id="GO:0006892">
    <property type="term" value="P:post-Golgi vesicle-mediated transport"/>
    <property type="evidence" value="ECO:0007669"/>
    <property type="project" value="TreeGrafter"/>
</dbReference>
<dbReference type="PANTHER" id="PTHR15440">
    <property type="entry name" value="XRP2 PROTEIN"/>
    <property type="match status" value="1"/>
</dbReference>
<dbReference type="InterPro" id="IPR017901">
    <property type="entry name" value="C-CAP_CF_C-like"/>
</dbReference>
<dbReference type="InterPro" id="IPR012945">
    <property type="entry name" value="Tubulin-bd_cofactor_C_dom"/>
</dbReference>
<keyword evidence="7 8" id="KW-0968">Cytoplasmic vesicle</keyword>
<organism evidence="11 12">
    <name type="scientific">Saprolegnia parasitica (strain CBS 223.65)</name>
    <dbReference type="NCBI Taxonomy" id="695850"/>
    <lineage>
        <taxon>Eukaryota</taxon>
        <taxon>Sar</taxon>
        <taxon>Stramenopiles</taxon>
        <taxon>Oomycota</taxon>
        <taxon>Saprolegniomycetes</taxon>
        <taxon>Saprolegniales</taxon>
        <taxon>Saprolegniaceae</taxon>
        <taxon>Saprolegnia</taxon>
    </lineage>
</organism>
<dbReference type="GO" id="GO:1990075">
    <property type="term" value="C:periciliary membrane compartment"/>
    <property type="evidence" value="ECO:0007669"/>
    <property type="project" value="TreeGrafter"/>
</dbReference>
<evidence type="ECO:0000256" key="7">
    <source>
        <dbReference type="ARBA" id="ARBA00023329"/>
    </source>
</evidence>
<dbReference type="KEGG" id="spar:SPRG_09036"/>
<dbReference type="Pfam" id="PF07986">
    <property type="entry name" value="TBCC"/>
    <property type="match status" value="1"/>
</dbReference>
<dbReference type="STRING" id="695850.A0A067CG19"/>
<comment type="function">
    <text evidence="8">Clathrin is the major protein of the polyhedral coat of coated pits and vesicles.</text>
</comment>
<dbReference type="AlphaFoldDB" id="A0A067CG19"/>
<evidence type="ECO:0000313" key="12">
    <source>
        <dbReference type="Proteomes" id="UP000030745"/>
    </source>
</evidence>
<dbReference type="PROSITE" id="PS51329">
    <property type="entry name" value="C_CAP_COFACTOR_C"/>
    <property type="match status" value="1"/>
</dbReference>
<evidence type="ECO:0000256" key="6">
    <source>
        <dbReference type="ARBA" id="ARBA00023176"/>
    </source>
</evidence>
<protein>
    <recommendedName>
        <fullName evidence="8">Clathrin light chain</fullName>
    </recommendedName>
</protein>
<dbReference type="InterPro" id="IPR000996">
    <property type="entry name" value="Clathrin_L-chain"/>
</dbReference>
<evidence type="ECO:0000256" key="4">
    <source>
        <dbReference type="ARBA" id="ARBA00022741"/>
    </source>
</evidence>
<evidence type="ECO:0000256" key="5">
    <source>
        <dbReference type="ARBA" id="ARBA00023136"/>
    </source>
</evidence>
<feature type="compositionally biased region" description="Polar residues" evidence="9">
    <location>
        <begin position="298"/>
        <end position="338"/>
    </location>
</feature>
<evidence type="ECO:0000256" key="9">
    <source>
        <dbReference type="SAM" id="MobiDB-lite"/>
    </source>
</evidence>
<gene>
    <name evidence="11" type="ORF">SPRG_09036</name>
</gene>
<evidence type="ECO:0000313" key="11">
    <source>
        <dbReference type="EMBL" id="KDO25737.1"/>
    </source>
</evidence>
<dbReference type="GO" id="GO:0030132">
    <property type="term" value="C:clathrin coat of coated pit"/>
    <property type="evidence" value="ECO:0007669"/>
    <property type="project" value="InterPro"/>
</dbReference>
<dbReference type="GeneID" id="24131234"/>
<dbReference type="GO" id="GO:0005096">
    <property type="term" value="F:GTPase activator activity"/>
    <property type="evidence" value="ECO:0007669"/>
    <property type="project" value="InterPro"/>
</dbReference>
<feature type="compositionally biased region" description="Basic and acidic residues" evidence="9">
    <location>
        <begin position="404"/>
        <end position="415"/>
    </location>
</feature>
<evidence type="ECO:0000256" key="8">
    <source>
        <dbReference type="RuleBase" id="RU363137"/>
    </source>
</evidence>
<evidence type="ECO:0000256" key="2">
    <source>
        <dbReference type="ARBA" id="ARBA00005263"/>
    </source>
</evidence>
<evidence type="ECO:0000256" key="1">
    <source>
        <dbReference type="ARBA" id="ARBA00004180"/>
    </source>
</evidence>
<dbReference type="GO" id="GO:0005198">
    <property type="term" value="F:structural molecule activity"/>
    <property type="evidence" value="ECO:0007669"/>
    <property type="project" value="InterPro"/>
</dbReference>
<dbReference type="Pfam" id="PF01086">
    <property type="entry name" value="Clathrin_lg_ch"/>
    <property type="match status" value="1"/>
</dbReference>
<evidence type="ECO:0000256" key="3">
    <source>
        <dbReference type="ARBA" id="ARBA00008848"/>
    </source>
</evidence>
<sequence length="485" mass="53783">MGYCLFTATDGTEFEDRDEWRKYEFATNFTFKGKKDETLMKLPGQIAGQPFDMADLEGCQVLLLDHCDQVQIDNLVNCRVFIGPSSESVFVRNCTNCVFTVACKQLRTRDCSQCHLFLYALTDPIIETSNQMVFAPFNGAYHGLRSHFAAANLEPENNHWANVYDFNDPDKTGENWRLVTDAVEPWVIPLEQLVADAEAFGPCENPVPANATPITHVEDPSLQSFSIDTSQQDAQAHMEAVAHNDESVDGFVPSSDDNAQFYDEAPSPPSSTFNDPPPAPIESQPVPVEGYSSKPGGYSSQPKAEAYSSQPKAAAYTSQPKAEAYSSQPKAAAYTSQPKDGGFTSMPDPQQSWPMLDELEQKAAADVEEKRVKEEALIKEVRAKAEEDLDKYYGDRTDKLAHRAATNREHEEQKKQTQAALAAASAEQPWNRVTDLVDMSAPVKIKTDAEKKKKDDVDLFDTTRMRSLLVQLKNTGGPETIRAQG</sequence>
<dbReference type="Proteomes" id="UP000030745">
    <property type="component" value="Unassembled WGS sequence"/>
</dbReference>
<dbReference type="GO" id="GO:0005929">
    <property type="term" value="C:cilium"/>
    <property type="evidence" value="ECO:0007669"/>
    <property type="project" value="TreeGrafter"/>
</dbReference>
<dbReference type="PANTHER" id="PTHR15440:SF0">
    <property type="entry name" value="PROTEIN XRP2"/>
    <property type="match status" value="1"/>
</dbReference>
<evidence type="ECO:0000259" key="10">
    <source>
        <dbReference type="PROSITE" id="PS51329"/>
    </source>
</evidence>
<feature type="domain" description="C-CAP/cofactor C-like" evidence="10">
    <location>
        <begin position="20"/>
        <end position="168"/>
    </location>
</feature>
<dbReference type="OMA" id="QELIKYP"/>
<dbReference type="InterPro" id="IPR006599">
    <property type="entry name" value="CARP_motif"/>
</dbReference>
<proteinExistence type="inferred from homology"/>
<comment type="subcellular location">
    <subcellularLocation>
        <location evidence="1 8">Cytoplasmic vesicle membrane</location>
        <topology evidence="1 8">Peripheral membrane protein</topology>
        <orientation evidence="1 8">Cytoplasmic side</orientation>
    </subcellularLocation>
    <subcellularLocation>
        <location evidence="8">Membrane</location>
        <location evidence="8">Coated pit</location>
        <topology evidence="8">Peripheral membrane protein</topology>
        <orientation evidence="8">Cytoplasmic side</orientation>
    </subcellularLocation>
    <text evidence="8">Cytoplasmic face of coated pits and vesicles.</text>
</comment>
<dbReference type="GO" id="GO:0030130">
    <property type="term" value="C:clathrin coat of trans-Golgi network vesicle"/>
    <property type="evidence" value="ECO:0007669"/>
    <property type="project" value="InterPro"/>
</dbReference>
<feature type="region of interest" description="Disordered" evidence="9">
    <location>
        <begin position="404"/>
        <end position="426"/>
    </location>
</feature>
<dbReference type="SMART" id="SM00673">
    <property type="entry name" value="CARP"/>
    <property type="match status" value="2"/>
</dbReference>
<keyword evidence="4" id="KW-0547">Nucleotide-binding</keyword>
<dbReference type="InterPro" id="IPR016098">
    <property type="entry name" value="CAP/MinC_C"/>
</dbReference>
<dbReference type="InterPro" id="IPR039093">
    <property type="entry name" value="XRP2"/>
</dbReference>
<dbReference type="Gene3D" id="2.160.20.70">
    <property type="match status" value="1"/>
</dbReference>
<keyword evidence="12" id="KW-1185">Reference proteome</keyword>
<keyword evidence="5 8" id="KW-0472">Membrane</keyword>
<comment type="similarity">
    <text evidence="2 8">Belongs to the clathrin light chain family.</text>
</comment>
<name>A0A067CG19_SAPPC</name>
<accession>A0A067CG19</accession>
<dbReference type="EMBL" id="KK583229">
    <property type="protein sequence ID" value="KDO25737.1"/>
    <property type="molecule type" value="Genomic_DNA"/>
</dbReference>
<comment type="similarity">
    <text evidence="3">Belongs to the TBCC family.</text>
</comment>
<reference evidence="11 12" key="1">
    <citation type="journal article" date="2013" name="PLoS Genet.">
        <title>Distinctive expansion of potential virulence genes in the genome of the oomycete fish pathogen Saprolegnia parasitica.</title>
        <authorList>
            <person name="Jiang R.H."/>
            <person name="de Bruijn I."/>
            <person name="Haas B.J."/>
            <person name="Belmonte R."/>
            <person name="Lobach L."/>
            <person name="Christie J."/>
            <person name="van den Ackerveken G."/>
            <person name="Bottin A."/>
            <person name="Bulone V."/>
            <person name="Diaz-Moreno S.M."/>
            <person name="Dumas B."/>
            <person name="Fan L."/>
            <person name="Gaulin E."/>
            <person name="Govers F."/>
            <person name="Grenville-Briggs L.J."/>
            <person name="Horner N.R."/>
            <person name="Levin J.Z."/>
            <person name="Mammella M."/>
            <person name="Meijer H.J."/>
            <person name="Morris P."/>
            <person name="Nusbaum C."/>
            <person name="Oome S."/>
            <person name="Phillips A.J."/>
            <person name="van Rooyen D."/>
            <person name="Rzeszutek E."/>
            <person name="Saraiva M."/>
            <person name="Secombes C.J."/>
            <person name="Seidl M.F."/>
            <person name="Snel B."/>
            <person name="Stassen J.H."/>
            <person name="Sykes S."/>
            <person name="Tripathy S."/>
            <person name="van den Berg H."/>
            <person name="Vega-Arreguin J.C."/>
            <person name="Wawra S."/>
            <person name="Young S.K."/>
            <person name="Zeng Q."/>
            <person name="Dieguez-Uribeondo J."/>
            <person name="Russ C."/>
            <person name="Tyler B.M."/>
            <person name="van West P."/>
        </authorList>
    </citation>
    <scope>NUCLEOTIDE SEQUENCE [LARGE SCALE GENOMIC DNA]</scope>
    <source>
        <strain evidence="11 12">CBS 223.65</strain>
    </source>
</reference>
<dbReference type="OrthoDB" id="194775at2759"/>
<keyword evidence="6 8" id="KW-0168">Coated pit</keyword>
<dbReference type="GO" id="GO:0000166">
    <property type="term" value="F:nucleotide binding"/>
    <property type="evidence" value="ECO:0007669"/>
    <property type="project" value="UniProtKB-KW"/>
</dbReference>